<dbReference type="PANTHER" id="PTHR47187">
    <property type="entry name" value="NFATC2-INTERACTING PROTEIN"/>
    <property type="match status" value="1"/>
</dbReference>
<feature type="compositionally biased region" description="Basic and acidic residues" evidence="3">
    <location>
        <begin position="50"/>
        <end position="63"/>
    </location>
</feature>
<organism evidence="5">
    <name type="scientific">Aceria tosichella</name>
    <name type="common">wheat curl mite</name>
    <dbReference type="NCBI Taxonomy" id="561515"/>
    <lineage>
        <taxon>Eukaryota</taxon>
        <taxon>Metazoa</taxon>
        <taxon>Ecdysozoa</taxon>
        <taxon>Arthropoda</taxon>
        <taxon>Chelicerata</taxon>
        <taxon>Arachnida</taxon>
        <taxon>Acari</taxon>
        <taxon>Acariformes</taxon>
        <taxon>Trombidiformes</taxon>
        <taxon>Prostigmata</taxon>
        <taxon>Eupodina</taxon>
        <taxon>Eriophyoidea</taxon>
        <taxon>Eriophyidae</taxon>
        <taxon>Eriophyinae</taxon>
        <taxon>Aceriini</taxon>
        <taxon>Aceria</taxon>
    </lineage>
</organism>
<dbReference type="InterPro" id="IPR029071">
    <property type="entry name" value="Ubiquitin-like_domsf"/>
</dbReference>
<dbReference type="AlphaFoldDB" id="A0A6G1SFA2"/>
<dbReference type="SUPFAM" id="SSF54236">
    <property type="entry name" value="Ubiquitin-like"/>
    <property type="match status" value="1"/>
</dbReference>
<dbReference type="Pfam" id="PF11976">
    <property type="entry name" value="Rad60-SLD"/>
    <property type="match status" value="1"/>
</dbReference>
<dbReference type="PROSITE" id="PS50053">
    <property type="entry name" value="UBIQUITIN_2"/>
    <property type="match status" value="1"/>
</dbReference>
<name>A0A6G1SFA2_9ACAR</name>
<accession>A0A6G1SFA2</accession>
<proteinExistence type="predicted"/>
<dbReference type="GO" id="GO:0045944">
    <property type="term" value="P:positive regulation of transcription by RNA polymerase II"/>
    <property type="evidence" value="ECO:0007669"/>
    <property type="project" value="TreeGrafter"/>
</dbReference>
<dbReference type="PANTHER" id="PTHR47187:SF1">
    <property type="entry name" value="NFATC2-INTERACTING PROTEIN"/>
    <property type="match status" value="1"/>
</dbReference>
<comment type="subcellular location">
    <subcellularLocation>
        <location evidence="1">Nucleus</location>
    </subcellularLocation>
</comment>
<dbReference type="GO" id="GO:0005634">
    <property type="term" value="C:nucleus"/>
    <property type="evidence" value="ECO:0007669"/>
    <property type="project" value="UniProtKB-SubCell"/>
</dbReference>
<dbReference type="EMBL" id="GGYP01004278">
    <property type="protein sequence ID" value="MDE49049.1"/>
    <property type="molecule type" value="Transcribed_RNA"/>
</dbReference>
<dbReference type="Gene3D" id="3.10.20.90">
    <property type="entry name" value="Phosphatidylinositol 3-kinase Catalytic Subunit, Chain A, domain 1"/>
    <property type="match status" value="1"/>
</dbReference>
<sequence>MNIEETEVVTLDDSSSDSRDTVLLDDSSDDDDRIIDNSNPQNNSSNIFIQEEKSQKSNDRVPSNDDSVQINNSVQNEASFEDYDYNLKLMRHGNFEQYKTTWRTKLSVALKDLIEDLAKSGKSIILTKRDGTEPVSLDGTPHSLNLDSGTILNAIVIYQSQQPHHSGSTSRPVHDPNVITLKLQDGQRKHLKEFKIAKQEPLSILKEKYAQEFNIDLNRMKLCFDGDPVDDQDTPDSLDIEDECVIDVIVSP</sequence>
<dbReference type="InterPro" id="IPR052324">
    <property type="entry name" value="NFATC2-Int_DNA_Repair"/>
</dbReference>
<reference evidence="5" key="1">
    <citation type="submission" date="2018-10" db="EMBL/GenBank/DDBJ databases">
        <title>Transcriptome assembly of Aceria tosichella (Wheat curl mite) Type 2.</title>
        <authorList>
            <person name="Scully E.D."/>
            <person name="Geib S.M."/>
            <person name="Palmer N.A."/>
            <person name="Gupta A.K."/>
            <person name="Sarath G."/>
            <person name="Tatineni S."/>
        </authorList>
    </citation>
    <scope>NUCLEOTIDE SEQUENCE</scope>
    <source>
        <strain evidence="5">LincolnNE</strain>
    </source>
</reference>
<dbReference type="InterPro" id="IPR000626">
    <property type="entry name" value="Ubiquitin-like_dom"/>
</dbReference>
<feature type="domain" description="Ubiquitin-like" evidence="4">
    <location>
        <begin position="179"/>
        <end position="252"/>
    </location>
</feature>
<dbReference type="CDD" id="cd01763">
    <property type="entry name" value="Ubl_SUMO_like"/>
    <property type="match status" value="1"/>
</dbReference>
<feature type="region of interest" description="Disordered" evidence="3">
    <location>
        <begin position="1"/>
        <end position="75"/>
    </location>
</feature>
<keyword evidence="2" id="KW-0539">Nucleus</keyword>
<evidence type="ECO:0000256" key="2">
    <source>
        <dbReference type="ARBA" id="ARBA00023242"/>
    </source>
</evidence>
<dbReference type="InterPro" id="IPR022617">
    <property type="entry name" value="Rad60/SUMO-like_dom"/>
</dbReference>
<evidence type="ECO:0000313" key="5">
    <source>
        <dbReference type="EMBL" id="MDE49049.1"/>
    </source>
</evidence>
<evidence type="ECO:0000256" key="3">
    <source>
        <dbReference type="SAM" id="MobiDB-lite"/>
    </source>
</evidence>
<dbReference type="SMART" id="SM00213">
    <property type="entry name" value="UBQ"/>
    <property type="match status" value="1"/>
</dbReference>
<evidence type="ECO:0000256" key="1">
    <source>
        <dbReference type="ARBA" id="ARBA00004123"/>
    </source>
</evidence>
<feature type="compositionally biased region" description="Polar residues" evidence="3">
    <location>
        <begin position="64"/>
        <end position="75"/>
    </location>
</feature>
<gene>
    <name evidence="5" type="primary">sumo2-a</name>
    <name evidence="5" type="ORF">g.3939</name>
</gene>
<protein>
    <submittedName>
        <fullName evidence="5">Small ubiquitin-related modifier 2-A</fullName>
    </submittedName>
</protein>
<evidence type="ECO:0000259" key="4">
    <source>
        <dbReference type="PROSITE" id="PS50053"/>
    </source>
</evidence>